<dbReference type="PANTHER" id="PTHR11782:SF99">
    <property type="entry name" value="ECTONUCLEOSIDE TRIPHOSPHATE DIPHOSPHOHYDROLASE 6"/>
    <property type="match status" value="1"/>
</dbReference>
<dbReference type="GO" id="GO:0005524">
    <property type="term" value="F:ATP binding"/>
    <property type="evidence" value="ECO:0007669"/>
    <property type="project" value="UniProtKB-KW"/>
</dbReference>
<dbReference type="AlphaFoldDB" id="A0A3Q3WMN9"/>
<accession>A0A3Q3WMN9</accession>
<keyword evidence="4" id="KW-0547">Nucleotide-binding</keyword>
<name>A0A3Q3WMN9_MOLML</name>
<reference evidence="5" key="1">
    <citation type="submission" date="2025-08" db="UniProtKB">
        <authorList>
            <consortium name="Ensembl"/>
        </authorList>
    </citation>
    <scope>IDENTIFICATION</scope>
</reference>
<dbReference type="STRING" id="94237.ENSMMOP00000010154"/>
<dbReference type="InterPro" id="IPR000407">
    <property type="entry name" value="GDA1_CD39_NTPase"/>
</dbReference>
<dbReference type="GO" id="GO:0005794">
    <property type="term" value="C:Golgi apparatus"/>
    <property type="evidence" value="ECO:0007669"/>
    <property type="project" value="TreeGrafter"/>
</dbReference>
<dbReference type="Ensembl" id="ENSMMOT00000010334.1">
    <property type="protein sequence ID" value="ENSMMOP00000010154.1"/>
    <property type="gene ID" value="ENSMMOG00000007811.1"/>
</dbReference>
<feature type="binding site" evidence="4">
    <location>
        <begin position="209"/>
        <end position="213"/>
    </location>
    <ligand>
        <name>ATP</name>
        <dbReference type="ChEBI" id="CHEBI:30616"/>
    </ligand>
</feature>
<keyword evidence="4" id="KW-0067">ATP-binding</keyword>
<evidence type="ECO:0000256" key="1">
    <source>
        <dbReference type="ARBA" id="ARBA00009283"/>
    </source>
</evidence>
<dbReference type="GO" id="GO:0016787">
    <property type="term" value="F:hydrolase activity"/>
    <property type="evidence" value="ECO:0007669"/>
    <property type="project" value="UniProtKB-KW"/>
</dbReference>
<dbReference type="Gene3D" id="3.30.420.40">
    <property type="match status" value="1"/>
</dbReference>
<sequence length="438" mass="47921">MKAPKLAGVFLIVGCLLTYLMFIKRPYATTKPDVVSLSQPRLTGAVAPLEDEGPTSAAATPRFQYSIIFDAGSTGTRIHIFKFRMEDRGLPSLDHETFRSIKPGLSAYADEPEEVRLPLCLVPFILWDLTPVVLSATAGLRLLPEEKAQNLLDTVEALFAKSPFLSRDDNISILNGVDEGSCSVRVSSVFPNGGLQQADSTVGMLDLGGGSIQITFSPQDEKTVQTSSIENLRSFQMFNHTHMVYAHSHTPGSYLGLGLMSARLAILGGVEASPLGGSTELVSPCLAPEYSGSWKYGDIIYTVKGLKAGESLYTACLTKVEKFLNRRVLQVSDTELDFYLLSYFYDRGVNLGLLEEGEEKTVLVSDYIQAAKRVCSGLTVSPQQSPFLCLDLVYISVLLQEFGFPPHKQFNLVQTVNKVGISWSLGAAFHDMEARKTH</sequence>
<evidence type="ECO:0000256" key="3">
    <source>
        <dbReference type="PIRSR" id="PIRSR600407-1"/>
    </source>
</evidence>
<dbReference type="Proteomes" id="UP000261620">
    <property type="component" value="Unplaced"/>
</dbReference>
<evidence type="ECO:0000256" key="2">
    <source>
        <dbReference type="ARBA" id="ARBA00022801"/>
    </source>
</evidence>
<reference evidence="5" key="2">
    <citation type="submission" date="2025-09" db="UniProtKB">
        <authorList>
            <consortium name="Ensembl"/>
        </authorList>
    </citation>
    <scope>IDENTIFICATION</scope>
</reference>
<evidence type="ECO:0000256" key="4">
    <source>
        <dbReference type="PIRSR" id="PIRSR600407-2"/>
    </source>
</evidence>
<evidence type="ECO:0000313" key="5">
    <source>
        <dbReference type="Ensembl" id="ENSMMOP00000010154.1"/>
    </source>
</evidence>
<comment type="similarity">
    <text evidence="1">Belongs to the GDA1/CD39 NTPase family.</text>
</comment>
<protein>
    <submittedName>
        <fullName evidence="5">Uncharacterized protein</fullName>
    </submittedName>
</protein>
<dbReference type="Pfam" id="PF01150">
    <property type="entry name" value="GDA1_CD39"/>
    <property type="match status" value="1"/>
</dbReference>
<proteinExistence type="inferred from homology"/>
<feature type="active site" description="Proton acceptor" evidence="3">
    <location>
        <position position="179"/>
    </location>
</feature>
<organism evidence="5 6">
    <name type="scientific">Mola mola</name>
    <name type="common">Ocean sunfish</name>
    <name type="synonym">Tetraodon mola</name>
    <dbReference type="NCBI Taxonomy" id="94237"/>
    <lineage>
        <taxon>Eukaryota</taxon>
        <taxon>Metazoa</taxon>
        <taxon>Chordata</taxon>
        <taxon>Craniata</taxon>
        <taxon>Vertebrata</taxon>
        <taxon>Euteleostomi</taxon>
        <taxon>Actinopterygii</taxon>
        <taxon>Neopterygii</taxon>
        <taxon>Teleostei</taxon>
        <taxon>Neoteleostei</taxon>
        <taxon>Acanthomorphata</taxon>
        <taxon>Eupercaria</taxon>
        <taxon>Tetraodontiformes</taxon>
        <taxon>Molidae</taxon>
        <taxon>Mola</taxon>
    </lineage>
</organism>
<keyword evidence="2" id="KW-0378">Hydrolase</keyword>
<dbReference type="PANTHER" id="PTHR11782">
    <property type="entry name" value="ADENOSINE/GUANOSINE DIPHOSPHATASE"/>
    <property type="match status" value="1"/>
</dbReference>
<evidence type="ECO:0000313" key="6">
    <source>
        <dbReference type="Proteomes" id="UP000261620"/>
    </source>
</evidence>
<dbReference type="Gene3D" id="3.30.420.150">
    <property type="entry name" value="Exopolyphosphatase. Domain 2"/>
    <property type="match status" value="1"/>
</dbReference>
<dbReference type="OMA" id="GEQYEAM"/>
<keyword evidence="6" id="KW-1185">Reference proteome</keyword>